<evidence type="ECO:0000313" key="2">
    <source>
        <dbReference type="Proteomes" id="UP001229651"/>
    </source>
</evidence>
<name>A0ABU0ETC4_9PSEU</name>
<accession>A0ABU0ETC4</accession>
<protein>
    <submittedName>
        <fullName evidence="1">Uncharacterized protein</fullName>
    </submittedName>
</protein>
<gene>
    <name evidence="1" type="ORF">FB470_002549</name>
</gene>
<comment type="caution">
    <text evidence="1">The sequence shown here is derived from an EMBL/GenBank/DDBJ whole genome shotgun (WGS) entry which is preliminary data.</text>
</comment>
<proteinExistence type="predicted"/>
<sequence length="46" mass="4638">MPRLAAVKPAITYSGSASFTSYGADGIMCTMSGEVVETAHSAGGTR</sequence>
<dbReference type="EMBL" id="JAUSUT010000001">
    <property type="protein sequence ID" value="MDQ0378555.1"/>
    <property type="molecule type" value="Genomic_DNA"/>
</dbReference>
<reference evidence="1 2" key="1">
    <citation type="submission" date="2023-07" db="EMBL/GenBank/DDBJ databases">
        <title>Sequencing the genomes of 1000 actinobacteria strains.</title>
        <authorList>
            <person name="Klenk H.-P."/>
        </authorList>
    </citation>
    <scope>NUCLEOTIDE SEQUENCE [LARGE SCALE GENOMIC DNA]</scope>
    <source>
        <strain evidence="1 2">DSM 45805</strain>
    </source>
</reference>
<dbReference type="Proteomes" id="UP001229651">
    <property type="component" value="Unassembled WGS sequence"/>
</dbReference>
<keyword evidence="2" id="KW-1185">Reference proteome</keyword>
<organism evidence="1 2">
    <name type="scientific">Amycolatopsis thermophila</name>
    <dbReference type="NCBI Taxonomy" id="206084"/>
    <lineage>
        <taxon>Bacteria</taxon>
        <taxon>Bacillati</taxon>
        <taxon>Actinomycetota</taxon>
        <taxon>Actinomycetes</taxon>
        <taxon>Pseudonocardiales</taxon>
        <taxon>Pseudonocardiaceae</taxon>
        <taxon>Amycolatopsis</taxon>
    </lineage>
</organism>
<evidence type="ECO:0000313" key="1">
    <source>
        <dbReference type="EMBL" id="MDQ0378555.1"/>
    </source>
</evidence>